<comment type="caution">
    <text evidence="2">The sequence shown here is derived from an EMBL/GenBank/DDBJ whole genome shotgun (WGS) entry which is preliminary data.</text>
</comment>
<evidence type="ECO:0000313" key="2">
    <source>
        <dbReference type="EMBL" id="PXF40253.1"/>
    </source>
</evidence>
<accession>A0A2V3IDV1</accession>
<protein>
    <submittedName>
        <fullName evidence="2">Uncharacterized protein</fullName>
    </submittedName>
</protein>
<evidence type="ECO:0000313" key="3">
    <source>
        <dbReference type="Proteomes" id="UP000247409"/>
    </source>
</evidence>
<dbReference type="EMBL" id="NBIV01000333">
    <property type="protein sequence ID" value="PXF40253.1"/>
    <property type="molecule type" value="Genomic_DNA"/>
</dbReference>
<reference evidence="2 3" key="1">
    <citation type="journal article" date="2018" name="Mol. Biol. Evol.">
        <title>Analysis of the draft genome of the red seaweed Gracilariopsis chorda provides insights into genome size evolution in Rhodophyta.</title>
        <authorList>
            <person name="Lee J."/>
            <person name="Yang E.C."/>
            <person name="Graf L."/>
            <person name="Yang J.H."/>
            <person name="Qiu H."/>
            <person name="Zel Zion U."/>
            <person name="Chan C.X."/>
            <person name="Stephens T.G."/>
            <person name="Weber A.P.M."/>
            <person name="Boo G.H."/>
            <person name="Boo S.M."/>
            <person name="Kim K.M."/>
            <person name="Shin Y."/>
            <person name="Jung M."/>
            <person name="Lee S.J."/>
            <person name="Yim H.S."/>
            <person name="Lee J.H."/>
            <person name="Bhattacharya D."/>
            <person name="Yoon H.S."/>
        </authorList>
    </citation>
    <scope>NUCLEOTIDE SEQUENCE [LARGE SCALE GENOMIC DNA]</scope>
    <source>
        <strain evidence="2 3">SKKU-2015</strain>
        <tissue evidence="2">Whole body</tissue>
    </source>
</reference>
<dbReference type="Proteomes" id="UP000247409">
    <property type="component" value="Unassembled WGS sequence"/>
</dbReference>
<dbReference type="AlphaFoldDB" id="A0A2V3IDV1"/>
<gene>
    <name evidence="2" type="ORF">BWQ96_10034</name>
</gene>
<keyword evidence="3" id="KW-1185">Reference proteome</keyword>
<proteinExistence type="predicted"/>
<feature type="region of interest" description="Disordered" evidence="1">
    <location>
        <begin position="85"/>
        <end position="104"/>
    </location>
</feature>
<name>A0A2V3IDV1_9FLOR</name>
<organism evidence="2 3">
    <name type="scientific">Gracilariopsis chorda</name>
    <dbReference type="NCBI Taxonomy" id="448386"/>
    <lineage>
        <taxon>Eukaryota</taxon>
        <taxon>Rhodophyta</taxon>
        <taxon>Florideophyceae</taxon>
        <taxon>Rhodymeniophycidae</taxon>
        <taxon>Gracilariales</taxon>
        <taxon>Gracilariaceae</taxon>
        <taxon>Gracilariopsis</taxon>
    </lineage>
</organism>
<sequence length="137" mass="16140">MAQRRKENRENTAASGIAEEWTDFERLVHGLIAEKEDHEIFTVQEREAANAKEQKLVKAGKIIQKMALERQRSREGTATNLDIIDHRPLSNPKTRNKTVFHGDQSWNRDVREQLEEKHRLDGRRISLQEKEFELRRA</sequence>
<evidence type="ECO:0000256" key="1">
    <source>
        <dbReference type="SAM" id="MobiDB-lite"/>
    </source>
</evidence>